<dbReference type="EMBL" id="JMIR01000085">
    <property type="protein sequence ID" value="KEO80811.1"/>
    <property type="molecule type" value="Genomic_DNA"/>
</dbReference>
<proteinExistence type="predicted"/>
<dbReference type="Proteomes" id="UP000027931">
    <property type="component" value="Unassembled WGS sequence"/>
</dbReference>
<protein>
    <submittedName>
        <fullName evidence="1">Uncharacterized protein</fullName>
    </submittedName>
</protein>
<evidence type="ECO:0000313" key="2">
    <source>
        <dbReference type="Proteomes" id="UP000027931"/>
    </source>
</evidence>
<dbReference type="AlphaFoldDB" id="A0A074LEY9"/>
<name>A0A074LEY9_9BACL</name>
<gene>
    <name evidence="1" type="ORF">EL26_24315</name>
</gene>
<dbReference type="RefSeq" id="WP_038094831.1">
    <property type="nucleotide sequence ID" value="NZ_JMIR01000085.1"/>
</dbReference>
<sequence length="135" mass="15693">MFKIDADELREIAEALEGMCQSQFGIPSENAVKIEWAADEIDRLRKEVSLSGMIEETYRDDIRIRSEWIQKQDEQIRYLTGELAKEAERTGWIGNEVQRLVNVIREAQKAESWEKCYDMLAAAIEVYDDADTDRT</sequence>
<accession>A0A074LEY9</accession>
<organism evidence="1 2">
    <name type="scientific">Tumebacillus flagellatus</name>
    <dbReference type="NCBI Taxonomy" id="1157490"/>
    <lineage>
        <taxon>Bacteria</taxon>
        <taxon>Bacillati</taxon>
        <taxon>Bacillota</taxon>
        <taxon>Bacilli</taxon>
        <taxon>Bacillales</taxon>
        <taxon>Alicyclobacillaceae</taxon>
        <taxon>Tumebacillus</taxon>
    </lineage>
</organism>
<evidence type="ECO:0000313" key="1">
    <source>
        <dbReference type="EMBL" id="KEO80811.1"/>
    </source>
</evidence>
<dbReference type="STRING" id="1157490.EL26_24315"/>
<keyword evidence="2" id="KW-1185">Reference proteome</keyword>
<reference evidence="1 2" key="1">
    <citation type="journal article" date="2013" name="Int. J. Syst. Evol. Microbiol.">
        <title>Tumebacillus flagellatus sp. nov., an alpha-amylase/pullulanase-producing bacterium isolated from cassava wastewater.</title>
        <authorList>
            <person name="Wang Q."/>
            <person name="Xie N."/>
            <person name="Qin Y."/>
            <person name="Shen N."/>
            <person name="Zhu J."/>
            <person name="Mi H."/>
            <person name="Huang R."/>
        </authorList>
    </citation>
    <scope>NUCLEOTIDE SEQUENCE [LARGE SCALE GENOMIC DNA]</scope>
    <source>
        <strain evidence="1 2">GST4</strain>
    </source>
</reference>
<comment type="caution">
    <text evidence="1">The sequence shown here is derived from an EMBL/GenBank/DDBJ whole genome shotgun (WGS) entry which is preliminary data.</text>
</comment>